<gene>
    <name evidence="2" type="ORF">KFK09_001551</name>
</gene>
<dbReference type="OrthoDB" id="1735682at2759"/>
<reference evidence="2" key="1">
    <citation type="journal article" date="2022" name="Front. Genet.">
        <title>Chromosome-Scale Assembly of the Dendrobium nobile Genome Provides Insights Into the Molecular Mechanism of the Biosynthesis of the Medicinal Active Ingredient of Dendrobium.</title>
        <authorList>
            <person name="Xu Q."/>
            <person name="Niu S.-C."/>
            <person name="Li K.-L."/>
            <person name="Zheng P.-J."/>
            <person name="Zhang X.-J."/>
            <person name="Jia Y."/>
            <person name="Liu Y."/>
            <person name="Niu Y.-X."/>
            <person name="Yu L.-H."/>
            <person name="Chen D.-F."/>
            <person name="Zhang G.-Q."/>
        </authorList>
    </citation>
    <scope>NUCLEOTIDE SEQUENCE</scope>
    <source>
        <tissue evidence="2">Leaf</tissue>
    </source>
</reference>
<dbReference type="AlphaFoldDB" id="A0A8T3C560"/>
<evidence type="ECO:0000256" key="1">
    <source>
        <dbReference type="SAM" id="MobiDB-lite"/>
    </source>
</evidence>
<accession>A0A8T3C560</accession>
<dbReference type="EMBL" id="JAGYWB010000002">
    <property type="protein sequence ID" value="KAI0529006.1"/>
    <property type="molecule type" value="Genomic_DNA"/>
</dbReference>
<keyword evidence="3" id="KW-1185">Reference proteome</keyword>
<name>A0A8T3C560_DENNO</name>
<dbReference type="Pfam" id="PF25764">
    <property type="entry name" value="KIF21A_4th"/>
    <property type="match status" value="1"/>
</dbReference>
<proteinExistence type="predicted"/>
<dbReference type="Proteomes" id="UP000829196">
    <property type="component" value="Unassembled WGS sequence"/>
</dbReference>
<feature type="region of interest" description="Disordered" evidence="1">
    <location>
        <begin position="1"/>
        <end position="20"/>
    </location>
</feature>
<evidence type="ECO:0000313" key="2">
    <source>
        <dbReference type="EMBL" id="KAI0529006.1"/>
    </source>
</evidence>
<evidence type="ECO:0000313" key="3">
    <source>
        <dbReference type="Proteomes" id="UP000829196"/>
    </source>
</evidence>
<sequence>MTSPLIRAHSKPTPLGRERLPNSSPLSISLVFREIPLPLPSCYLVRTTLADPPPSRHPSSTPKETISDHWLRLLLVSSYGFETIALKQHFGKKLMELEDEKRSVQLERDWLLAEVESLADGHLHKFPDIHSLKLKSLEAQVLAE</sequence>
<dbReference type="SMR" id="A0A8T3C560"/>
<organism evidence="2 3">
    <name type="scientific">Dendrobium nobile</name>
    <name type="common">Orchid</name>
    <dbReference type="NCBI Taxonomy" id="94219"/>
    <lineage>
        <taxon>Eukaryota</taxon>
        <taxon>Viridiplantae</taxon>
        <taxon>Streptophyta</taxon>
        <taxon>Embryophyta</taxon>
        <taxon>Tracheophyta</taxon>
        <taxon>Spermatophyta</taxon>
        <taxon>Magnoliopsida</taxon>
        <taxon>Liliopsida</taxon>
        <taxon>Asparagales</taxon>
        <taxon>Orchidaceae</taxon>
        <taxon>Epidendroideae</taxon>
        <taxon>Malaxideae</taxon>
        <taxon>Dendrobiinae</taxon>
        <taxon>Dendrobium</taxon>
    </lineage>
</organism>
<protein>
    <submittedName>
        <fullName evidence="2">Uncharacterized protein</fullName>
    </submittedName>
</protein>
<comment type="caution">
    <text evidence="2">The sequence shown here is derived from an EMBL/GenBank/DDBJ whole genome shotgun (WGS) entry which is preliminary data.</text>
</comment>